<keyword evidence="2" id="KW-0813">Transport</keyword>
<dbReference type="GO" id="GO:1904680">
    <property type="term" value="F:peptide transmembrane transporter activity"/>
    <property type="evidence" value="ECO:0007669"/>
    <property type="project" value="TreeGrafter"/>
</dbReference>
<gene>
    <name evidence="7" type="primary">opp4A</name>
    <name evidence="7" type="ORF">FTX54_000095</name>
</gene>
<feature type="compositionally biased region" description="Low complexity" evidence="4">
    <location>
        <begin position="33"/>
        <end position="47"/>
    </location>
</feature>
<protein>
    <submittedName>
        <fullName evidence="7">Oligopeptide ABC transporter substrate-binding protein</fullName>
    </submittedName>
</protein>
<evidence type="ECO:0000256" key="5">
    <source>
        <dbReference type="SAM" id="SignalP"/>
    </source>
</evidence>
<keyword evidence="8" id="KW-1185">Reference proteome</keyword>
<dbReference type="Proteomes" id="UP000321816">
    <property type="component" value="Chromosome"/>
</dbReference>
<dbReference type="PANTHER" id="PTHR30290">
    <property type="entry name" value="PERIPLASMIC BINDING COMPONENT OF ABC TRANSPORTER"/>
    <property type="match status" value="1"/>
</dbReference>
<dbReference type="PANTHER" id="PTHR30290:SF9">
    <property type="entry name" value="OLIGOPEPTIDE-BINDING PROTEIN APPA"/>
    <property type="match status" value="1"/>
</dbReference>
<dbReference type="GO" id="GO:0015833">
    <property type="term" value="P:peptide transport"/>
    <property type="evidence" value="ECO:0007669"/>
    <property type="project" value="TreeGrafter"/>
</dbReference>
<evidence type="ECO:0000259" key="6">
    <source>
        <dbReference type="Pfam" id="PF00496"/>
    </source>
</evidence>
<dbReference type="NCBIfam" id="NF045467">
    <property type="entry name" value="Opp4A"/>
    <property type="match status" value="1"/>
</dbReference>
<dbReference type="OrthoDB" id="9796817at2"/>
<reference evidence="7 8" key="1">
    <citation type="submission" date="2024-01" db="EMBL/GenBank/DDBJ databases">
        <title>Complete Genome Sequence of Alkalicoccus halolimnae BZ-SZ-XJ29T, a Moderately Halophilic Bacterium Isolated from a Salt Lake.</title>
        <authorList>
            <person name="Zhao B."/>
        </authorList>
    </citation>
    <scope>NUCLEOTIDE SEQUENCE [LARGE SCALE GENOMIC DNA]</scope>
    <source>
        <strain evidence="7 8">BZ-SZ-XJ29</strain>
    </source>
</reference>
<dbReference type="Gene3D" id="3.10.105.10">
    <property type="entry name" value="Dipeptide-binding Protein, Domain 3"/>
    <property type="match status" value="1"/>
</dbReference>
<evidence type="ECO:0000313" key="7">
    <source>
        <dbReference type="EMBL" id="WWD80032.1"/>
    </source>
</evidence>
<dbReference type="Pfam" id="PF00496">
    <property type="entry name" value="SBP_bac_5"/>
    <property type="match status" value="1"/>
</dbReference>
<dbReference type="GO" id="GO:0043190">
    <property type="term" value="C:ATP-binding cassette (ABC) transporter complex"/>
    <property type="evidence" value="ECO:0007669"/>
    <property type="project" value="InterPro"/>
</dbReference>
<evidence type="ECO:0000256" key="3">
    <source>
        <dbReference type="ARBA" id="ARBA00022729"/>
    </source>
</evidence>
<evidence type="ECO:0000256" key="4">
    <source>
        <dbReference type="SAM" id="MobiDB-lite"/>
    </source>
</evidence>
<accession>A0A5C7EZI0</accession>
<name>A0A5C7EZI0_9BACI</name>
<dbReference type="SUPFAM" id="SSF53850">
    <property type="entry name" value="Periplasmic binding protein-like II"/>
    <property type="match status" value="1"/>
</dbReference>
<keyword evidence="3 5" id="KW-0732">Signal</keyword>
<sequence>MKRSRYLLGASLISVALVATACGGNGEENADQNTDGGNETNETAEGNNEADDAEGNTEENNNAEADGEAPQGGSVTYGHTAPFAGLFDWAFYEGADDSFPLTIFNGEALYDVSSETDFSLEPRLASDWEWSDDNRTVTFTLEEGVMWHNGEELTAEDFEFSYETIAHPDYEGPRLANVDRIVGFEDYRNGDSDSFEGVEVIDEYTLEITFEEALANNLENLWPYPMAKDHLEDIPVAEMEDAPEIRENPVGLGAFEVSNITPGETVEFTAFEDYYRGEPNLDEVIFRIVDGAQAGELLAQGEVDIIELEPTQASPLEDNEDVTVEEIEGLSYSYLGFKLGEWNAEEEVVEMTNEKFESKELRQAFAHAIDREGIIAEFSEGYGNVINAPESIIRWSYPDESSLNQYEYDPERAQELLAEAGYEDQTGDGFVETPEGEEFTVNLAAMDTPADIAEPRAQYIIQTLQDVGINAQIMDGQLLDFNLFYDLVEEDDPDIDIFLGAWGLATADPDPTGLWKSTDFWNFPRWYNEESDSLIEEGVSEEAIDQDYRQEVYQEWHQLVNEELPLIPLNSPIDLYGINSDVGGVTVDVRHAAAESHEWYVDEE</sequence>
<dbReference type="PROSITE" id="PS51257">
    <property type="entry name" value="PROKAR_LIPOPROTEIN"/>
    <property type="match status" value="1"/>
</dbReference>
<dbReference type="PIRSF" id="PIRSF002741">
    <property type="entry name" value="MppA"/>
    <property type="match status" value="1"/>
</dbReference>
<feature type="domain" description="Solute-binding protein family 5" evidence="6">
    <location>
        <begin position="120"/>
        <end position="511"/>
    </location>
</feature>
<dbReference type="InterPro" id="IPR050034">
    <property type="entry name" value="Opp4A"/>
</dbReference>
<feature type="compositionally biased region" description="Acidic residues" evidence="4">
    <location>
        <begin position="48"/>
        <end position="57"/>
    </location>
</feature>
<proteinExistence type="inferred from homology"/>
<evidence type="ECO:0000313" key="8">
    <source>
        <dbReference type="Proteomes" id="UP000321816"/>
    </source>
</evidence>
<evidence type="ECO:0000256" key="2">
    <source>
        <dbReference type="ARBA" id="ARBA00022448"/>
    </source>
</evidence>
<dbReference type="InterPro" id="IPR030678">
    <property type="entry name" value="Peptide/Ni-bd"/>
</dbReference>
<dbReference type="InterPro" id="IPR000914">
    <property type="entry name" value="SBP_5_dom"/>
</dbReference>
<dbReference type="Gene3D" id="3.40.190.10">
    <property type="entry name" value="Periplasmic binding protein-like II"/>
    <property type="match status" value="1"/>
</dbReference>
<dbReference type="InterPro" id="IPR039424">
    <property type="entry name" value="SBP_5"/>
</dbReference>
<dbReference type="AlphaFoldDB" id="A0A5C7EZI0"/>
<feature type="chain" id="PRO_5044096771" evidence="5">
    <location>
        <begin position="22"/>
        <end position="604"/>
    </location>
</feature>
<dbReference type="RefSeq" id="WP_147805271.1">
    <property type="nucleotide sequence ID" value="NZ_CP144914.1"/>
</dbReference>
<comment type="similarity">
    <text evidence="1">Belongs to the bacterial solute-binding protein 5 family.</text>
</comment>
<dbReference type="EMBL" id="CP144914">
    <property type="protein sequence ID" value="WWD80032.1"/>
    <property type="molecule type" value="Genomic_DNA"/>
</dbReference>
<dbReference type="Gene3D" id="3.90.76.10">
    <property type="entry name" value="Dipeptide-binding Protein, Domain 1"/>
    <property type="match status" value="1"/>
</dbReference>
<dbReference type="GO" id="GO:0042597">
    <property type="term" value="C:periplasmic space"/>
    <property type="evidence" value="ECO:0007669"/>
    <property type="project" value="UniProtKB-ARBA"/>
</dbReference>
<feature type="region of interest" description="Disordered" evidence="4">
    <location>
        <begin position="26"/>
        <end position="76"/>
    </location>
</feature>
<feature type="signal peptide" evidence="5">
    <location>
        <begin position="1"/>
        <end position="21"/>
    </location>
</feature>
<dbReference type="KEGG" id="ahal:FTX54_000095"/>
<organism evidence="7 8">
    <name type="scientific">Alkalicoccus halolimnae</name>
    <dbReference type="NCBI Taxonomy" id="1667239"/>
    <lineage>
        <taxon>Bacteria</taxon>
        <taxon>Bacillati</taxon>
        <taxon>Bacillota</taxon>
        <taxon>Bacilli</taxon>
        <taxon>Bacillales</taxon>
        <taxon>Bacillaceae</taxon>
        <taxon>Alkalicoccus</taxon>
    </lineage>
</organism>
<evidence type="ECO:0000256" key="1">
    <source>
        <dbReference type="ARBA" id="ARBA00005695"/>
    </source>
</evidence>